<dbReference type="Proteomes" id="UP000287470">
    <property type="component" value="Unassembled WGS sequence"/>
</dbReference>
<dbReference type="Pfam" id="PF00300">
    <property type="entry name" value="His_Phos_1"/>
    <property type="match status" value="1"/>
</dbReference>
<comment type="caution">
    <text evidence="2">The sequence shown here is derived from an EMBL/GenBank/DDBJ whole genome shotgun (WGS) entry which is preliminary data.</text>
</comment>
<gene>
    <name evidence="2" type="ORF">D2E24_1610</name>
</gene>
<organism evidence="2 3">
    <name type="scientific">Bifidobacterium samirii</name>
    <dbReference type="NCBI Taxonomy" id="2306974"/>
    <lineage>
        <taxon>Bacteria</taxon>
        <taxon>Bacillati</taxon>
        <taxon>Actinomycetota</taxon>
        <taxon>Actinomycetes</taxon>
        <taxon>Bifidobacteriales</taxon>
        <taxon>Bifidobacteriaceae</taxon>
        <taxon>Bifidobacterium</taxon>
    </lineage>
</organism>
<evidence type="ECO:0000313" key="2">
    <source>
        <dbReference type="EMBL" id="RSX54489.1"/>
    </source>
</evidence>
<dbReference type="Gene3D" id="3.40.50.1240">
    <property type="entry name" value="Phosphoglycerate mutase-like"/>
    <property type="match status" value="1"/>
</dbReference>
<accession>A0A430FNU3</accession>
<dbReference type="InterPro" id="IPR013078">
    <property type="entry name" value="His_Pase_superF_clade-1"/>
</dbReference>
<dbReference type="RefSeq" id="WP_125968867.1">
    <property type="nucleotide sequence ID" value="NZ_QXGK01000018.1"/>
</dbReference>
<dbReference type="AlphaFoldDB" id="A0A430FNU3"/>
<evidence type="ECO:0000256" key="1">
    <source>
        <dbReference type="ARBA" id="ARBA00022801"/>
    </source>
</evidence>
<dbReference type="GO" id="GO:0016787">
    <property type="term" value="F:hydrolase activity"/>
    <property type="evidence" value="ECO:0007669"/>
    <property type="project" value="UniProtKB-KW"/>
</dbReference>
<dbReference type="PANTHER" id="PTHR20935">
    <property type="entry name" value="PHOSPHOGLYCERATE MUTASE-RELATED"/>
    <property type="match status" value="1"/>
</dbReference>
<dbReference type="SUPFAM" id="SSF53254">
    <property type="entry name" value="Phosphoglycerate mutase-like"/>
    <property type="match status" value="1"/>
</dbReference>
<dbReference type="OrthoDB" id="9810154at2"/>
<reference evidence="2 3" key="1">
    <citation type="submission" date="2018-09" db="EMBL/GenBank/DDBJ databases">
        <title>Characterization of the phylogenetic diversity of five novel species belonging to the genus Bifidobacterium.</title>
        <authorList>
            <person name="Lugli G.A."/>
            <person name="Duranti S."/>
            <person name="Milani C."/>
        </authorList>
    </citation>
    <scope>NUCLEOTIDE SEQUENCE [LARGE SCALE GENOMIC DNA]</scope>
    <source>
        <strain evidence="2 3">2033B</strain>
    </source>
</reference>
<keyword evidence="1" id="KW-0378">Hydrolase</keyword>
<sequence length="185" mass="20181">MGIRADKVAEAAKGYGHVLIVMRHAKAEPYGPTGDYDRPLAERGRRQAKAMGRGLLAMGLSPDRIACSAATRTMQTCERMLRSFGDKPVVDYRQSLYEAGMQAVMDELAHTKDAHRTLMVLGHEPTMSIASQWLASPSSDPATRDLLNLGLSTASVAVFGSDLPFSRWRLHEADLLGVLTPNDVD</sequence>
<dbReference type="SMART" id="SM00855">
    <property type="entry name" value="PGAM"/>
    <property type="match status" value="1"/>
</dbReference>
<protein>
    <submittedName>
        <fullName evidence="2">Phosphoglycerate mutase</fullName>
    </submittedName>
</protein>
<dbReference type="PANTHER" id="PTHR20935:SF1">
    <property type="entry name" value="SLL1549 PROTEIN"/>
    <property type="match status" value="1"/>
</dbReference>
<keyword evidence="3" id="KW-1185">Reference proteome</keyword>
<dbReference type="InterPro" id="IPR051021">
    <property type="entry name" value="Mito_Ser/Thr_phosphatase"/>
</dbReference>
<dbReference type="EMBL" id="QXGK01000018">
    <property type="protein sequence ID" value="RSX54489.1"/>
    <property type="molecule type" value="Genomic_DNA"/>
</dbReference>
<name>A0A430FNU3_9BIFI</name>
<dbReference type="InterPro" id="IPR029033">
    <property type="entry name" value="His_PPase_superfam"/>
</dbReference>
<dbReference type="CDD" id="cd07067">
    <property type="entry name" value="HP_PGM_like"/>
    <property type="match status" value="1"/>
</dbReference>
<proteinExistence type="predicted"/>
<evidence type="ECO:0000313" key="3">
    <source>
        <dbReference type="Proteomes" id="UP000287470"/>
    </source>
</evidence>